<dbReference type="PROSITE" id="PS50109">
    <property type="entry name" value="HIS_KIN"/>
    <property type="match status" value="1"/>
</dbReference>
<dbReference type="GO" id="GO:0005524">
    <property type="term" value="F:ATP binding"/>
    <property type="evidence" value="ECO:0007669"/>
    <property type="project" value="UniProtKB-KW"/>
</dbReference>
<dbReference type="Pfam" id="PF00512">
    <property type="entry name" value="HisKA"/>
    <property type="match status" value="1"/>
</dbReference>
<keyword evidence="10" id="KW-0902">Two-component regulatory system</keyword>
<dbReference type="InterPro" id="IPR036890">
    <property type="entry name" value="HATPase_C_sf"/>
</dbReference>
<evidence type="ECO:0000313" key="15">
    <source>
        <dbReference type="Proteomes" id="UP000179113"/>
    </source>
</evidence>
<dbReference type="Gene3D" id="1.10.287.130">
    <property type="match status" value="1"/>
</dbReference>
<dbReference type="CDD" id="cd00075">
    <property type="entry name" value="HATPase"/>
    <property type="match status" value="1"/>
</dbReference>
<evidence type="ECO:0000256" key="7">
    <source>
        <dbReference type="ARBA" id="ARBA00022741"/>
    </source>
</evidence>
<dbReference type="InterPro" id="IPR050351">
    <property type="entry name" value="BphY/WalK/GraS-like"/>
</dbReference>
<evidence type="ECO:0000259" key="13">
    <source>
        <dbReference type="PROSITE" id="PS50109"/>
    </source>
</evidence>
<evidence type="ECO:0000256" key="10">
    <source>
        <dbReference type="ARBA" id="ARBA00023012"/>
    </source>
</evidence>
<gene>
    <name evidence="14" type="ORF">A2415_03385</name>
</gene>
<sequence>MTMFKKAQIKLTFAYLTIIMVITLSFSTVVYNGVVSITERAFQNQKDRIERRLRELNYFSPNPRAQFAFIVRDEDALSEVRGKTLDILILINLVILAGAGTLGYYFAGRTLKPIEIMTKQQKRFISDAAHELKTPLTAIKTELEVTARDKNLDVEQSKLTFTSAVEEIDKLSNFINKLLKKSKYQNGEATEVKSFVIKQKLETLVSKYKSLADKTDQKIIISGDEIKIITDESAFDELFTNLLDNAIKYNKHGETINIKVYKKGKDVEISIEDHGIGISEEDMKHIFEPFYRANKSRSKNEYEGFGLGLAITKEIVDKLKGKISVKSEVDEGTIFTVILPTQG</sequence>
<keyword evidence="11 12" id="KW-0472">Membrane</keyword>
<dbReference type="GO" id="GO:0016036">
    <property type="term" value="P:cellular response to phosphate starvation"/>
    <property type="evidence" value="ECO:0007669"/>
    <property type="project" value="TreeGrafter"/>
</dbReference>
<dbReference type="EC" id="2.7.13.3" evidence="3"/>
<evidence type="ECO:0000313" key="14">
    <source>
        <dbReference type="EMBL" id="OGC69591.1"/>
    </source>
</evidence>
<evidence type="ECO:0000256" key="4">
    <source>
        <dbReference type="ARBA" id="ARBA00022475"/>
    </source>
</evidence>
<feature type="transmembrane region" description="Helical" evidence="12">
    <location>
        <begin position="12"/>
        <end position="34"/>
    </location>
</feature>
<dbReference type="SUPFAM" id="SSF47384">
    <property type="entry name" value="Homodimeric domain of signal transducing histidine kinase"/>
    <property type="match status" value="1"/>
</dbReference>
<keyword evidence="12" id="KW-0812">Transmembrane</keyword>
<keyword evidence="12" id="KW-1133">Transmembrane helix</keyword>
<evidence type="ECO:0000256" key="1">
    <source>
        <dbReference type="ARBA" id="ARBA00000085"/>
    </source>
</evidence>
<keyword evidence="6" id="KW-0808">Transferase</keyword>
<dbReference type="SMART" id="SM00387">
    <property type="entry name" value="HATPase_c"/>
    <property type="match status" value="1"/>
</dbReference>
<dbReference type="AlphaFoldDB" id="A0A1F4WJN5"/>
<feature type="transmembrane region" description="Helical" evidence="12">
    <location>
        <begin position="87"/>
        <end position="107"/>
    </location>
</feature>
<dbReference type="FunFam" id="3.30.565.10:FF:000023">
    <property type="entry name" value="PAS domain-containing sensor histidine kinase"/>
    <property type="match status" value="1"/>
</dbReference>
<evidence type="ECO:0000256" key="8">
    <source>
        <dbReference type="ARBA" id="ARBA00022777"/>
    </source>
</evidence>
<evidence type="ECO:0000256" key="2">
    <source>
        <dbReference type="ARBA" id="ARBA00004236"/>
    </source>
</evidence>
<dbReference type="InterPro" id="IPR036097">
    <property type="entry name" value="HisK_dim/P_sf"/>
</dbReference>
<name>A0A1F4WJN5_UNCKA</name>
<reference evidence="14 15" key="1">
    <citation type="journal article" date="2016" name="Nat. Commun.">
        <title>Thousands of microbial genomes shed light on interconnected biogeochemical processes in an aquifer system.</title>
        <authorList>
            <person name="Anantharaman K."/>
            <person name="Brown C.T."/>
            <person name="Hug L.A."/>
            <person name="Sharon I."/>
            <person name="Castelle C.J."/>
            <person name="Probst A.J."/>
            <person name="Thomas B.C."/>
            <person name="Singh A."/>
            <person name="Wilkins M.J."/>
            <person name="Karaoz U."/>
            <person name="Brodie E.L."/>
            <person name="Williams K.H."/>
            <person name="Hubbard S.S."/>
            <person name="Banfield J.F."/>
        </authorList>
    </citation>
    <scope>NUCLEOTIDE SEQUENCE [LARGE SCALE GENOMIC DNA]</scope>
</reference>
<comment type="caution">
    <text evidence="14">The sequence shown here is derived from an EMBL/GenBank/DDBJ whole genome shotgun (WGS) entry which is preliminary data.</text>
</comment>
<dbReference type="InterPro" id="IPR005467">
    <property type="entry name" value="His_kinase_dom"/>
</dbReference>
<dbReference type="PANTHER" id="PTHR45453:SF1">
    <property type="entry name" value="PHOSPHATE REGULON SENSOR PROTEIN PHOR"/>
    <property type="match status" value="1"/>
</dbReference>
<proteinExistence type="predicted"/>
<evidence type="ECO:0000256" key="11">
    <source>
        <dbReference type="ARBA" id="ARBA00023136"/>
    </source>
</evidence>
<dbReference type="EMBL" id="MEWA01000019">
    <property type="protein sequence ID" value="OGC69591.1"/>
    <property type="molecule type" value="Genomic_DNA"/>
</dbReference>
<evidence type="ECO:0000256" key="3">
    <source>
        <dbReference type="ARBA" id="ARBA00012438"/>
    </source>
</evidence>
<comment type="subcellular location">
    <subcellularLocation>
        <location evidence="2">Cell membrane</location>
    </subcellularLocation>
</comment>
<keyword evidence="4" id="KW-1003">Cell membrane</keyword>
<dbReference type="PRINTS" id="PR00344">
    <property type="entry name" value="BCTRLSENSOR"/>
</dbReference>
<dbReference type="SMART" id="SM00388">
    <property type="entry name" value="HisKA"/>
    <property type="match status" value="1"/>
</dbReference>
<evidence type="ECO:0000256" key="6">
    <source>
        <dbReference type="ARBA" id="ARBA00022679"/>
    </source>
</evidence>
<keyword evidence="7" id="KW-0547">Nucleotide-binding</keyword>
<keyword evidence="5" id="KW-0597">Phosphoprotein</keyword>
<evidence type="ECO:0000256" key="5">
    <source>
        <dbReference type="ARBA" id="ARBA00022553"/>
    </source>
</evidence>
<protein>
    <recommendedName>
        <fullName evidence="3">histidine kinase</fullName>
        <ecNumber evidence="3">2.7.13.3</ecNumber>
    </recommendedName>
</protein>
<evidence type="ECO:0000256" key="9">
    <source>
        <dbReference type="ARBA" id="ARBA00022840"/>
    </source>
</evidence>
<feature type="domain" description="Histidine kinase" evidence="13">
    <location>
        <begin position="127"/>
        <end position="343"/>
    </location>
</feature>
<keyword evidence="8" id="KW-0418">Kinase</keyword>
<dbReference type="GO" id="GO:0000155">
    <property type="term" value="F:phosphorelay sensor kinase activity"/>
    <property type="evidence" value="ECO:0007669"/>
    <property type="project" value="InterPro"/>
</dbReference>
<keyword evidence="9" id="KW-0067">ATP-binding</keyword>
<comment type="catalytic activity">
    <reaction evidence="1">
        <text>ATP + protein L-histidine = ADP + protein N-phospho-L-histidine.</text>
        <dbReference type="EC" id="2.7.13.3"/>
    </reaction>
</comment>
<dbReference type="SUPFAM" id="SSF55874">
    <property type="entry name" value="ATPase domain of HSP90 chaperone/DNA topoisomerase II/histidine kinase"/>
    <property type="match status" value="1"/>
</dbReference>
<dbReference type="CDD" id="cd00082">
    <property type="entry name" value="HisKA"/>
    <property type="match status" value="1"/>
</dbReference>
<accession>A0A1F4WJN5</accession>
<dbReference type="GO" id="GO:0004721">
    <property type="term" value="F:phosphoprotein phosphatase activity"/>
    <property type="evidence" value="ECO:0007669"/>
    <property type="project" value="TreeGrafter"/>
</dbReference>
<dbReference type="Pfam" id="PF02518">
    <property type="entry name" value="HATPase_c"/>
    <property type="match status" value="1"/>
</dbReference>
<dbReference type="InterPro" id="IPR004358">
    <property type="entry name" value="Sig_transdc_His_kin-like_C"/>
</dbReference>
<dbReference type="Proteomes" id="UP000179113">
    <property type="component" value="Unassembled WGS sequence"/>
</dbReference>
<dbReference type="PANTHER" id="PTHR45453">
    <property type="entry name" value="PHOSPHATE REGULON SENSOR PROTEIN PHOR"/>
    <property type="match status" value="1"/>
</dbReference>
<evidence type="ECO:0000256" key="12">
    <source>
        <dbReference type="SAM" id="Phobius"/>
    </source>
</evidence>
<dbReference type="InterPro" id="IPR003594">
    <property type="entry name" value="HATPase_dom"/>
</dbReference>
<dbReference type="Gene3D" id="3.30.565.10">
    <property type="entry name" value="Histidine kinase-like ATPase, C-terminal domain"/>
    <property type="match status" value="1"/>
</dbReference>
<dbReference type="InterPro" id="IPR003661">
    <property type="entry name" value="HisK_dim/P_dom"/>
</dbReference>
<organism evidence="14 15">
    <name type="scientific">candidate division WWE3 bacterium RIFOXYC1_FULL_39_7</name>
    <dbReference type="NCBI Taxonomy" id="1802643"/>
    <lineage>
        <taxon>Bacteria</taxon>
        <taxon>Katanobacteria</taxon>
    </lineage>
</organism>
<dbReference type="GO" id="GO:0005886">
    <property type="term" value="C:plasma membrane"/>
    <property type="evidence" value="ECO:0007669"/>
    <property type="project" value="UniProtKB-SubCell"/>
</dbReference>